<evidence type="ECO:0000313" key="9">
    <source>
        <dbReference type="Proteomes" id="UP000069654"/>
    </source>
</evidence>
<dbReference type="InterPro" id="IPR036291">
    <property type="entry name" value="NAD(P)-bd_dom_sf"/>
</dbReference>
<dbReference type="AlphaFoldDB" id="A0A117IN37"/>
<evidence type="ECO:0000256" key="3">
    <source>
        <dbReference type="ARBA" id="ARBA00022512"/>
    </source>
</evidence>
<organism evidence="8 9">
    <name type="scientific">Mycolicibacterium thermoresistibile</name>
    <name type="common">Mycobacterium thermoresistibile</name>
    <dbReference type="NCBI Taxonomy" id="1797"/>
    <lineage>
        <taxon>Bacteria</taxon>
        <taxon>Bacillati</taxon>
        <taxon>Actinomycetota</taxon>
        <taxon>Actinomycetes</taxon>
        <taxon>Mycobacteriales</taxon>
        <taxon>Mycobacteriaceae</taxon>
        <taxon>Mycolicibacterium</taxon>
    </lineage>
</organism>
<dbReference type="EMBL" id="BCTB01000039">
    <property type="protein sequence ID" value="GAT16241.1"/>
    <property type="molecule type" value="Genomic_DNA"/>
</dbReference>
<evidence type="ECO:0000259" key="7">
    <source>
        <dbReference type="SMART" id="SM00822"/>
    </source>
</evidence>
<comment type="similarity">
    <text evidence="2">Belongs to the short-chain dehydrogenases/reductases (SDR) family.</text>
</comment>
<evidence type="ECO:0000313" key="8">
    <source>
        <dbReference type="EMBL" id="GAT16241.1"/>
    </source>
</evidence>
<sequence>MDLTGKVALITGGTRGIGYGIAERLAAHGATVALVARSPEKGAEALQRLNAEGRAFFYACDVLERDSVEETVDAVIEQNGGVDILVNNAGGADGFALIHEMTDEAWQKAGTWILDQVFWFTRRCLPHMVDQRWGRIVNISSIASKQAKKPGSSHYITFKHALNGFSKATARDYGELGITCNAICPGPVETDLMREAGRASAARRGVSYEDYLKNYAADTMTKQLNTVEQVAATCALLVSDEGAGITGTAINVDGGTLPW</sequence>
<reference evidence="8 9" key="1">
    <citation type="journal article" date="2016" name="Genome Announc.">
        <title>Draft Genome Sequences of Five Rapidly Growing Mycobacterium Species, M. thermoresistibile, M. fortuitum subsp. acetamidolyticum, M. canariasense, M. brisbanense, and M. novocastrense.</title>
        <authorList>
            <person name="Katahira K."/>
            <person name="Ogura Y."/>
            <person name="Gotoh Y."/>
            <person name="Hayashi T."/>
        </authorList>
    </citation>
    <scope>NUCLEOTIDE SEQUENCE [LARGE SCALE GENOMIC DNA]</scope>
    <source>
        <strain evidence="8 9">JCM6362</strain>
    </source>
</reference>
<dbReference type="PRINTS" id="PR00080">
    <property type="entry name" value="SDRFAMILY"/>
</dbReference>
<dbReference type="Gene3D" id="3.40.50.720">
    <property type="entry name" value="NAD(P)-binding Rossmann-like Domain"/>
    <property type="match status" value="1"/>
</dbReference>
<accession>A0A117IN37</accession>
<dbReference type="CDD" id="cd05233">
    <property type="entry name" value="SDR_c"/>
    <property type="match status" value="1"/>
</dbReference>
<keyword evidence="4" id="KW-0560">Oxidoreductase</keyword>
<dbReference type="InterPro" id="IPR050259">
    <property type="entry name" value="SDR"/>
</dbReference>
<dbReference type="OMA" id="FALIHEM"/>
<proteinExistence type="inferred from homology"/>
<dbReference type="Proteomes" id="UP000069654">
    <property type="component" value="Unassembled WGS sequence"/>
</dbReference>
<dbReference type="PANTHER" id="PTHR42879">
    <property type="entry name" value="3-OXOACYL-(ACYL-CARRIER-PROTEIN) REDUCTASE"/>
    <property type="match status" value="1"/>
</dbReference>
<dbReference type="SMART" id="SM00822">
    <property type="entry name" value="PKS_KR"/>
    <property type="match status" value="1"/>
</dbReference>
<dbReference type="FunFam" id="3.40.50.720:FF:000084">
    <property type="entry name" value="Short-chain dehydrogenase reductase"/>
    <property type="match status" value="1"/>
</dbReference>
<dbReference type="GO" id="GO:0004316">
    <property type="term" value="F:3-oxoacyl-[acyl-carrier-protein] reductase (NADPH) activity"/>
    <property type="evidence" value="ECO:0007669"/>
    <property type="project" value="UniProtKB-EC"/>
</dbReference>
<evidence type="ECO:0000256" key="6">
    <source>
        <dbReference type="ARBA" id="ARBA00047400"/>
    </source>
</evidence>
<keyword evidence="3" id="KW-0134">Cell wall</keyword>
<comment type="catalytic activity">
    <reaction evidence="6">
        <text>a (3R)-hydroxyacyl-[ACP] + NADP(+) = a 3-oxoacyl-[ACP] + NADPH + H(+)</text>
        <dbReference type="Rhea" id="RHEA:17397"/>
        <dbReference type="Rhea" id="RHEA-COMP:9916"/>
        <dbReference type="Rhea" id="RHEA-COMP:9945"/>
        <dbReference type="ChEBI" id="CHEBI:15378"/>
        <dbReference type="ChEBI" id="CHEBI:57783"/>
        <dbReference type="ChEBI" id="CHEBI:58349"/>
        <dbReference type="ChEBI" id="CHEBI:78776"/>
        <dbReference type="ChEBI" id="CHEBI:78827"/>
        <dbReference type="EC" id="1.1.1.100"/>
    </reaction>
    <physiologicalReaction direction="right-to-left" evidence="6">
        <dbReference type="Rhea" id="RHEA:17399"/>
    </physiologicalReaction>
</comment>
<dbReference type="SUPFAM" id="SSF51735">
    <property type="entry name" value="NAD(P)-binding Rossmann-fold domains"/>
    <property type="match status" value="1"/>
</dbReference>
<evidence type="ECO:0000256" key="5">
    <source>
        <dbReference type="ARBA" id="ARBA00040781"/>
    </source>
</evidence>
<dbReference type="STRING" id="1797.RMCT_3210"/>
<comment type="caution">
    <text evidence="8">The sequence shown here is derived from an EMBL/GenBank/DDBJ whole genome shotgun (WGS) entry which is preliminary data.</text>
</comment>
<reference evidence="9" key="2">
    <citation type="submission" date="2016-02" db="EMBL/GenBank/DDBJ databases">
        <title>Draft genome sequence of five rapidly growing Mycobacterium species.</title>
        <authorList>
            <person name="Katahira K."/>
            <person name="Gotou Y."/>
            <person name="Iida K."/>
            <person name="Ogura Y."/>
            <person name="Hayashi T."/>
        </authorList>
    </citation>
    <scope>NUCLEOTIDE SEQUENCE [LARGE SCALE GENOMIC DNA]</scope>
    <source>
        <strain evidence="9">JCM6362</strain>
    </source>
</reference>
<dbReference type="Pfam" id="PF13561">
    <property type="entry name" value="adh_short_C2"/>
    <property type="match status" value="1"/>
</dbReference>
<dbReference type="PANTHER" id="PTHR42879:SF2">
    <property type="entry name" value="3-OXOACYL-[ACYL-CARRIER-PROTEIN] REDUCTASE FABG"/>
    <property type="match status" value="1"/>
</dbReference>
<feature type="domain" description="Ketoreductase" evidence="7">
    <location>
        <begin position="6"/>
        <end position="196"/>
    </location>
</feature>
<dbReference type="InterPro" id="IPR002347">
    <property type="entry name" value="SDR_fam"/>
</dbReference>
<evidence type="ECO:0000256" key="2">
    <source>
        <dbReference type="ARBA" id="ARBA00006484"/>
    </source>
</evidence>
<name>A0A117IN37_MYCTH</name>
<evidence type="ECO:0000256" key="1">
    <source>
        <dbReference type="ARBA" id="ARBA00004191"/>
    </source>
</evidence>
<comment type="subcellular location">
    <subcellularLocation>
        <location evidence="1">Secreted</location>
        <location evidence="1">Cell wall</location>
    </subcellularLocation>
</comment>
<gene>
    <name evidence="8" type="ORF">RMCT_3210</name>
</gene>
<dbReference type="RefSeq" id="WP_003923586.1">
    <property type="nucleotide sequence ID" value="NZ_BCTB01000039.1"/>
</dbReference>
<dbReference type="InterPro" id="IPR057326">
    <property type="entry name" value="KR_dom"/>
</dbReference>
<protein>
    <recommendedName>
        <fullName evidence="5">3-oxoacyl-[acyl-carrier-protein] reductase MabA</fullName>
    </recommendedName>
</protein>
<keyword evidence="3" id="KW-0964">Secreted</keyword>
<dbReference type="PRINTS" id="PR00081">
    <property type="entry name" value="GDHRDH"/>
</dbReference>
<evidence type="ECO:0000256" key="4">
    <source>
        <dbReference type="ARBA" id="ARBA00023002"/>
    </source>
</evidence>